<accession>A0A9W4K9X9</accession>
<reference evidence="2" key="1">
    <citation type="submission" date="2021-07" db="EMBL/GenBank/DDBJ databases">
        <authorList>
            <person name="Branca A.L. A."/>
        </authorList>
    </citation>
    <scope>NUCLEOTIDE SEQUENCE</scope>
</reference>
<protein>
    <recommendedName>
        <fullName evidence="4">Ino eighty subunit 1</fullName>
    </recommendedName>
</protein>
<evidence type="ECO:0000256" key="1">
    <source>
        <dbReference type="SAM" id="MobiDB-lite"/>
    </source>
</evidence>
<feature type="region of interest" description="Disordered" evidence="1">
    <location>
        <begin position="584"/>
        <end position="768"/>
    </location>
</feature>
<gene>
    <name evidence="2" type="ORF">PEGY_LOCUS2648</name>
</gene>
<organism evidence="2 3">
    <name type="scientific">Penicillium egyptiacum</name>
    <dbReference type="NCBI Taxonomy" id="1303716"/>
    <lineage>
        <taxon>Eukaryota</taxon>
        <taxon>Fungi</taxon>
        <taxon>Dikarya</taxon>
        <taxon>Ascomycota</taxon>
        <taxon>Pezizomycotina</taxon>
        <taxon>Eurotiomycetes</taxon>
        <taxon>Eurotiomycetidae</taxon>
        <taxon>Eurotiales</taxon>
        <taxon>Aspergillaceae</taxon>
        <taxon>Penicillium</taxon>
    </lineage>
</organism>
<comment type="caution">
    <text evidence="2">The sequence shown here is derived from an EMBL/GenBank/DDBJ whole genome shotgun (WGS) entry which is preliminary data.</text>
</comment>
<feature type="compositionally biased region" description="Basic residues" evidence="1">
    <location>
        <begin position="617"/>
        <end position="631"/>
    </location>
</feature>
<evidence type="ECO:0008006" key="4">
    <source>
        <dbReference type="Google" id="ProtNLM"/>
    </source>
</evidence>
<name>A0A9W4K9X9_9EURO</name>
<feature type="compositionally biased region" description="Acidic residues" evidence="1">
    <location>
        <begin position="711"/>
        <end position="729"/>
    </location>
</feature>
<dbReference type="InterPro" id="IPR038014">
    <property type="entry name" value="Ies1"/>
</dbReference>
<feature type="region of interest" description="Disordered" evidence="1">
    <location>
        <begin position="19"/>
        <end position="38"/>
    </location>
</feature>
<evidence type="ECO:0000313" key="2">
    <source>
        <dbReference type="EMBL" id="CAG8891015.1"/>
    </source>
</evidence>
<dbReference type="OrthoDB" id="5413003at2759"/>
<sequence length="768" mass="85817">MTPNMAEFENSMMDESFAASEAADDQSHGMTASATVGTRRQANGTIGSVYSGNKIRHLKKDDGIPLWRKDIQYQFLKLVFEDKTPVFTRYPDGQKGMDFADVYINAMARSSKTSKILKDKLQNDKPAAINMAMVCLLVNFGRMNTTLNFFPEMRAQLRTYHSIPSLQAHQDSNAYKQLQDAPRLKSILKGASEDVDQPNTLEKIKRQNIPRTNPVNLIFVLAQYAPKVSETHFFPPRDFFDLVMRSTLSSQSRARAFLWLMWWYLESDFSREAALNNPFGPGVEGEGAEGLPLKVPPFDILTEEQASEENLDTPEEQEYGESKRLERKRILEEEEPLPRIPKRPKKGALDILNSYHISVRRTLTFPAEYGFDEESFAGDYSGMGGRGSAMSTPLHPSAKRSLDDEDDDMTPGHSRPRPKQAKRESSLNRAVGQQRLILKTRMEHTPDASPAPPGPNHPVLNRFITEPSLSSAPTMRRMRPLTQHQIAVEQNRRQRIDYLLAKRKSNAYRILRAKRESEIPFARYGRLLQGLPEGYDTDDEETSWGKGGLFPNPEEEDDFGECASVFLSVVRKAARRLDRWDYTEANGPKKDRKQEREERYQAKAALEADVRNSNNRSRPRPRPSAAAKRKPTGVTGTPGSTKKATASQAKGTHGHPDGLGAGPSAMGTPSWDAEHGPDDYVEGELDDLDRELLGEVSGEEDDGGAPLRAEEEGDFSDDQDDEEDVDGDENSSAYEGANGYARHEASSPAPRGVAGPRGEGYGDDAMED</sequence>
<evidence type="ECO:0000313" key="3">
    <source>
        <dbReference type="Proteomes" id="UP001154252"/>
    </source>
</evidence>
<feature type="region of interest" description="Disordered" evidence="1">
    <location>
        <begin position="382"/>
        <end position="430"/>
    </location>
</feature>
<dbReference type="PANTHER" id="PTHR37287:SF1">
    <property type="entry name" value="INO EIGHTY SUBUNIT 1"/>
    <property type="match status" value="1"/>
</dbReference>
<dbReference type="PANTHER" id="PTHR37287">
    <property type="entry name" value="INO EIGHTY SUBUNIT 1"/>
    <property type="match status" value="1"/>
</dbReference>
<keyword evidence="3" id="KW-1185">Reference proteome</keyword>
<feature type="compositionally biased region" description="Basic and acidic residues" evidence="1">
    <location>
        <begin position="584"/>
        <end position="610"/>
    </location>
</feature>
<dbReference type="AlphaFoldDB" id="A0A9W4K9X9"/>
<feature type="compositionally biased region" description="Polar residues" evidence="1">
    <location>
        <begin position="28"/>
        <end position="38"/>
    </location>
</feature>
<proteinExistence type="predicted"/>
<dbReference type="GO" id="GO:0031011">
    <property type="term" value="C:Ino80 complex"/>
    <property type="evidence" value="ECO:0007669"/>
    <property type="project" value="InterPro"/>
</dbReference>
<feature type="compositionally biased region" description="Acidic residues" evidence="1">
    <location>
        <begin position="679"/>
        <end position="689"/>
    </location>
</feature>
<dbReference type="Proteomes" id="UP001154252">
    <property type="component" value="Unassembled WGS sequence"/>
</dbReference>
<feature type="compositionally biased region" description="Polar residues" evidence="1">
    <location>
        <begin position="634"/>
        <end position="650"/>
    </location>
</feature>
<dbReference type="EMBL" id="CAJVRC010000843">
    <property type="protein sequence ID" value="CAG8891015.1"/>
    <property type="molecule type" value="Genomic_DNA"/>
</dbReference>